<reference evidence="1 2" key="1">
    <citation type="submission" date="2014-07" db="EMBL/GenBank/DDBJ databases">
        <title>Whole Genome Sequence of the Amycolatopsis methanolica 239.</title>
        <authorList>
            <person name="Tang B."/>
        </authorList>
    </citation>
    <scope>NUCLEOTIDE SEQUENCE [LARGE SCALE GENOMIC DNA]</scope>
    <source>
        <strain evidence="1 2">239</strain>
    </source>
</reference>
<sequence>MGSNKPLVHRGTKSWWTGDVKTLCGLTIPRGDAKSPWFTSPACPQCEAIHAARKRK</sequence>
<dbReference type="RefSeq" id="WP_017985961.1">
    <property type="nucleotide sequence ID" value="NZ_AQUL01000001.1"/>
</dbReference>
<keyword evidence="2" id="KW-1185">Reference proteome</keyword>
<dbReference type="HOGENOM" id="CLU_2912262_0_0_11"/>
<proteinExistence type="predicted"/>
<gene>
    <name evidence="1" type="ORF">AMETH_0016</name>
</gene>
<dbReference type="AlphaFoldDB" id="A0A076MGX1"/>
<evidence type="ECO:0000313" key="2">
    <source>
        <dbReference type="Proteomes" id="UP000062973"/>
    </source>
</evidence>
<accession>A0A076MGX1</accession>
<dbReference type="EMBL" id="CP009110">
    <property type="protein sequence ID" value="AIJ20108.1"/>
    <property type="molecule type" value="Genomic_DNA"/>
</dbReference>
<dbReference type="PATRIC" id="fig|1068978.7.peg.17"/>
<organism evidence="1 2">
    <name type="scientific">Amycolatopsis methanolica 239</name>
    <dbReference type="NCBI Taxonomy" id="1068978"/>
    <lineage>
        <taxon>Bacteria</taxon>
        <taxon>Bacillati</taxon>
        <taxon>Actinomycetota</taxon>
        <taxon>Actinomycetes</taxon>
        <taxon>Pseudonocardiales</taxon>
        <taxon>Pseudonocardiaceae</taxon>
        <taxon>Amycolatopsis</taxon>
        <taxon>Amycolatopsis methanolica group</taxon>
    </lineage>
</organism>
<evidence type="ECO:0000313" key="1">
    <source>
        <dbReference type="EMBL" id="AIJ20108.1"/>
    </source>
</evidence>
<protein>
    <submittedName>
        <fullName evidence="1">Uncharacterized protein</fullName>
    </submittedName>
</protein>
<dbReference type="STRING" id="1068978.AMETH_0016"/>
<dbReference type="Proteomes" id="UP000062973">
    <property type="component" value="Chromosome"/>
</dbReference>
<name>A0A076MGX1_AMYME</name>
<dbReference type="KEGG" id="amq:AMETH_0016"/>